<dbReference type="PANTHER" id="PTHR10622:SF10">
    <property type="entry name" value="HET DOMAIN-CONTAINING PROTEIN"/>
    <property type="match status" value="1"/>
</dbReference>
<feature type="domain" description="Heterokaryon incompatibility" evidence="1">
    <location>
        <begin position="22"/>
        <end position="108"/>
    </location>
</feature>
<evidence type="ECO:0000313" key="2">
    <source>
        <dbReference type="EMBL" id="KAK8106327.1"/>
    </source>
</evidence>
<proteinExistence type="predicted"/>
<organism evidence="2 3">
    <name type="scientific">Apiospora kogelbergensis</name>
    <dbReference type="NCBI Taxonomy" id="1337665"/>
    <lineage>
        <taxon>Eukaryota</taxon>
        <taxon>Fungi</taxon>
        <taxon>Dikarya</taxon>
        <taxon>Ascomycota</taxon>
        <taxon>Pezizomycotina</taxon>
        <taxon>Sordariomycetes</taxon>
        <taxon>Xylariomycetidae</taxon>
        <taxon>Amphisphaeriales</taxon>
        <taxon>Apiosporaceae</taxon>
        <taxon>Apiospora</taxon>
    </lineage>
</organism>
<keyword evidence="3" id="KW-1185">Reference proteome</keyword>
<protein>
    <recommendedName>
        <fullName evidence="1">Heterokaryon incompatibility domain-containing protein</fullName>
    </recommendedName>
</protein>
<dbReference type="PANTHER" id="PTHR10622">
    <property type="entry name" value="HET DOMAIN-CONTAINING PROTEIN"/>
    <property type="match status" value="1"/>
</dbReference>
<evidence type="ECO:0000259" key="1">
    <source>
        <dbReference type="Pfam" id="PF06985"/>
    </source>
</evidence>
<accession>A0AAW0QLA8</accession>
<comment type="caution">
    <text evidence="2">The sequence shown here is derived from an EMBL/GenBank/DDBJ whole genome shotgun (WGS) entry which is preliminary data.</text>
</comment>
<dbReference type="EMBL" id="JAQQWP010000008">
    <property type="protein sequence ID" value="KAK8106327.1"/>
    <property type="molecule type" value="Genomic_DNA"/>
</dbReference>
<sequence length="223" mass="26109">MRLLNTRTLEIHEFPGDSDEKYAILSHRWREDECDLQHMSMPDVVLRKGYDKIKFCCEQALKDRLDWAWVDTCCIDKTSTAELSEAINSMFRWYQNAQVCYAYLDDVTDLDGLGESFWFSRGWTLQELIAPKIVWFYSSSWAYLGSKVDLAAQLHNYTGIEQSVLSTGRFDHVCIAHRMEWAAKRKTTRIEDQAYCLLGIFDVNLPLIYGEGKRHFCDFSKRL</sequence>
<reference evidence="2 3" key="1">
    <citation type="submission" date="2023-01" db="EMBL/GenBank/DDBJ databases">
        <title>Analysis of 21 Apiospora genomes using comparative genomics revels a genus with tremendous synthesis potential of carbohydrate active enzymes and secondary metabolites.</title>
        <authorList>
            <person name="Sorensen T."/>
        </authorList>
    </citation>
    <scope>NUCLEOTIDE SEQUENCE [LARGE SCALE GENOMIC DNA]</scope>
    <source>
        <strain evidence="2 3">CBS 117206</strain>
    </source>
</reference>
<evidence type="ECO:0000313" key="3">
    <source>
        <dbReference type="Proteomes" id="UP001392437"/>
    </source>
</evidence>
<dbReference type="AlphaFoldDB" id="A0AAW0QLA8"/>
<dbReference type="Pfam" id="PF06985">
    <property type="entry name" value="HET"/>
    <property type="match status" value="1"/>
</dbReference>
<name>A0AAW0QLA8_9PEZI</name>
<dbReference type="InterPro" id="IPR010730">
    <property type="entry name" value="HET"/>
</dbReference>
<gene>
    <name evidence="2" type="ORF">PG999_009686</name>
</gene>
<dbReference type="Proteomes" id="UP001392437">
    <property type="component" value="Unassembled WGS sequence"/>
</dbReference>